<organism evidence="1 2">
    <name type="scientific">Rhizopus delemar (strain RA 99-880 / ATCC MYA-4621 / FGSC 9543 / NRRL 43880)</name>
    <name type="common">Mucormycosis agent</name>
    <name type="synonym">Rhizopus arrhizus var. delemar</name>
    <dbReference type="NCBI Taxonomy" id="246409"/>
    <lineage>
        <taxon>Eukaryota</taxon>
        <taxon>Fungi</taxon>
        <taxon>Fungi incertae sedis</taxon>
        <taxon>Mucoromycota</taxon>
        <taxon>Mucoromycotina</taxon>
        <taxon>Mucoromycetes</taxon>
        <taxon>Mucorales</taxon>
        <taxon>Mucorineae</taxon>
        <taxon>Rhizopodaceae</taxon>
        <taxon>Rhizopus</taxon>
    </lineage>
</organism>
<protein>
    <submittedName>
        <fullName evidence="1">Uncharacterized protein</fullName>
    </submittedName>
</protein>
<reference evidence="1 2" key="1">
    <citation type="journal article" date="2009" name="PLoS Genet.">
        <title>Genomic analysis of the basal lineage fungus Rhizopus oryzae reveals a whole-genome duplication.</title>
        <authorList>
            <person name="Ma L.-J."/>
            <person name="Ibrahim A.S."/>
            <person name="Skory C."/>
            <person name="Grabherr M.G."/>
            <person name="Burger G."/>
            <person name="Butler M."/>
            <person name="Elias M."/>
            <person name="Idnurm A."/>
            <person name="Lang B.F."/>
            <person name="Sone T."/>
            <person name="Abe A."/>
            <person name="Calvo S.E."/>
            <person name="Corrochano L.M."/>
            <person name="Engels R."/>
            <person name="Fu J."/>
            <person name="Hansberg W."/>
            <person name="Kim J.-M."/>
            <person name="Kodira C.D."/>
            <person name="Koehrsen M.J."/>
            <person name="Liu B."/>
            <person name="Miranda-Saavedra D."/>
            <person name="O'Leary S."/>
            <person name="Ortiz-Castellanos L."/>
            <person name="Poulter R."/>
            <person name="Rodriguez-Romero J."/>
            <person name="Ruiz-Herrera J."/>
            <person name="Shen Y.-Q."/>
            <person name="Zeng Q."/>
            <person name="Galagan J."/>
            <person name="Birren B.W."/>
            <person name="Cuomo C.A."/>
            <person name="Wickes B.L."/>
        </authorList>
    </citation>
    <scope>NUCLEOTIDE SEQUENCE [LARGE SCALE GENOMIC DNA]</scope>
    <source>
        <strain evidence="2">RA 99-880 / ATCC MYA-4621 / FGSC 9543 / NRRL 43880</strain>
    </source>
</reference>
<dbReference type="EMBL" id="CH476735">
    <property type="protein sequence ID" value="EIE81538.1"/>
    <property type="molecule type" value="Genomic_DNA"/>
</dbReference>
<dbReference type="VEuPathDB" id="FungiDB:RO3G_06243"/>
<keyword evidence="2" id="KW-1185">Reference proteome</keyword>
<name>I1BZA8_RHIO9</name>
<sequence>MRCSQVIRVMSSSSDEEKKRKLTFLLFLPSLDNQLSKPNPFHKMDTIQNQQKAKMLQGFAKISIGREEMTKMLSVIIEYYN</sequence>
<dbReference type="AlphaFoldDB" id="I1BZA8"/>
<evidence type="ECO:0000313" key="1">
    <source>
        <dbReference type="EMBL" id="EIE81538.1"/>
    </source>
</evidence>
<proteinExistence type="predicted"/>
<accession>I1BZA8</accession>
<dbReference type="GeneID" id="93613214"/>
<evidence type="ECO:0000313" key="2">
    <source>
        <dbReference type="Proteomes" id="UP000009138"/>
    </source>
</evidence>
<dbReference type="InParanoid" id="I1BZA8"/>
<gene>
    <name evidence="1" type="ORF">RO3G_06243</name>
</gene>
<dbReference type="RefSeq" id="XP_067516934.1">
    <property type="nucleotide sequence ID" value="XM_067660833.1"/>
</dbReference>
<dbReference type="Proteomes" id="UP000009138">
    <property type="component" value="Unassembled WGS sequence"/>
</dbReference>